<evidence type="ECO:0000313" key="3">
    <source>
        <dbReference type="Proteomes" id="UP000004633"/>
    </source>
</evidence>
<protein>
    <recommendedName>
        <fullName evidence="4">DUF997 family protein</fullName>
    </recommendedName>
</protein>
<evidence type="ECO:0000256" key="1">
    <source>
        <dbReference type="SAM" id="Phobius"/>
    </source>
</evidence>
<keyword evidence="1" id="KW-0472">Membrane</keyword>
<dbReference type="EMBL" id="AECV01000057">
    <property type="protein sequence ID" value="EFW28830.1"/>
    <property type="molecule type" value="Genomic_DNA"/>
</dbReference>
<dbReference type="Proteomes" id="UP000004633">
    <property type="component" value="Unassembled WGS sequence"/>
</dbReference>
<feature type="transmembrane region" description="Helical" evidence="1">
    <location>
        <begin position="49"/>
        <end position="69"/>
    </location>
</feature>
<gene>
    <name evidence="2" type="ORF">HMPREF9555_02044</name>
</gene>
<accession>E7N4U9</accession>
<keyword evidence="3" id="KW-1185">Reference proteome</keyword>
<comment type="caution">
    <text evidence="2">The sequence shown here is derived from an EMBL/GenBank/DDBJ whole genome shotgun (WGS) entry which is preliminary data.</text>
</comment>
<dbReference type="InterPro" id="IPR010398">
    <property type="entry name" value="DUF997"/>
</dbReference>
<dbReference type="HOGENOM" id="CLU_164643_1_0_9"/>
<name>E7N4U9_9FIRM</name>
<dbReference type="AlphaFoldDB" id="E7N4U9"/>
<dbReference type="RefSeq" id="WP_009350691.1">
    <property type="nucleotide sequence ID" value="NZ_GL638156.1"/>
</dbReference>
<keyword evidence="1" id="KW-0812">Transmembrane</keyword>
<dbReference type="Pfam" id="PF06196">
    <property type="entry name" value="DUF997"/>
    <property type="match status" value="1"/>
</dbReference>
<evidence type="ECO:0008006" key="4">
    <source>
        <dbReference type="Google" id="ProtNLM"/>
    </source>
</evidence>
<sequence>MTTEERCADAIAREARRTAAAGAVFAVLWVLLGFGLADADIWVAGFPLWAITSTVGVMVVGALLAFYLARRAEDVPFESHGEGAQR</sequence>
<evidence type="ECO:0000313" key="2">
    <source>
        <dbReference type="EMBL" id="EFW28830.1"/>
    </source>
</evidence>
<reference evidence="2 3" key="1">
    <citation type="submission" date="2010-08" db="EMBL/GenBank/DDBJ databases">
        <authorList>
            <person name="Weinstock G."/>
            <person name="Sodergren E."/>
            <person name="Clifton S."/>
            <person name="Fulton L."/>
            <person name="Fulton B."/>
            <person name="Courtney L."/>
            <person name="Fronick C."/>
            <person name="Harrison M."/>
            <person name="Strong C."/>
            <person name="Farmer C."/>
            <person name="Delahaunty K."/>
            <person name="Markovic C."/>
            <person name="Hall O."/>
            <person name="Minx P."/>
            <person name="Tomlinson C."/>
            <person name="Mitreva M."/>
            <person name="Hou S."/>
            <person name="Chen J."/>
            <person name="Wollam A."/>
            <person name="Pepin K.H."/>
            <person name="Johnson M."/>
            <person name="Bhonagiri V."/>
            <person name="Zhang X."/>
            <person name="Suruliraj S."/>
            <person name="Warren W."/>
            <person name="Chinwalla A."/>
            <person name="Mardis E.R."/>
            <person name="Wilson R.K."/>
        </authorList>
    </citation>
    <scope>NUCLEOTIDE SEQUENCE [LARGE SCALE GENOMIC DNA]</scope>
    <source>
        <strain evidence="2 3">F0399</strain>
    </source>
</reference>
<keyword evidence="1" id="KW-1133">Transmembrane helix</keyword>
<organism evidence="2 3">
    <name type="scientific">Selenomonas artemidis F0399</name>
    <dbReference type="NCBI Taxonomy" id="749551"/>
    <lineage>
        <taxon>Bacteria</taxon>
        <taxon>Bacillati</taxon>
        <taxon>Bacillota</taxon>
        <taxon>Negativicutes</taxon>
        <taxon>Selenomonadales</taxon>
        <taxon>Selenomonadaceae</taxon>
        <taxon>Selenomonas</taxon>
    </lineage>
</organism>
<proteinExistence type="predicted"/>
<feature type="transmembrane region" description="Helical" evidence="1">
    <location>
        <begin position="20"/>
        <end position="37"/>
    </location>
</feature>